<dbReference type="AlphaFoldDB" id="T1GQ57"/>
<dbReference type="HOGENOM" id="CLU_1840128_0_0_1"/>
<name>T1GQ57_MEGSC</name>
<reference evidence="3" key="2">
    <citation type="submission" date="2015-06" db="UniProtKB">
        <authorList>
            <consortium name="EnsemblMetazoa"/>
        </authorList>
    </citation>
    <scope>IDENTIFICATION</scope>
</reference>
<dbReference type="Proteomes" id="UP000015102">
    <property type="component" value="Unassembled WGS sequence"/>
</dbReference>
<organism evidence="3 4">
    <name type="scientific">Megaselia scalaris</name>
    <name type="common">Humpbacked fly</name>
    <name type="synonym">Phora scalaris</name>
    <dbReference type="NCBI Taxonomy" id="36166"/>
    <lineage>
        <taxon>Eukaryota</taxon>
        <taxon>Metazoa</taxon>
        <taxon>Ecdysozoa</taxon>
        <taxon>Arthropoda</taxon>
        <taxon>Hexapoda</taxon>
        <taxon>Insecta</taxon>
        <taxon>Pterygota</taxon>
        <taxon>Neoptera</taxon>
        <taxon>Endopterygota</taxon>
        <taxon>Diptera</taxon>
        <taxon>Brachycera</taxon>
        <taxon>Muscomorpha</taxon>
        <taxon>Platypezoidea</taxon>
        <taxon>Phoridae</taxon>
        <taxon>Megaseliini</taxon>
        <taxon>Megaselia</taxon>
    </lineage>
</organism>
<evidence type="ECO:0000256" key="1">
    <source>
        <dbReference type="SAM" id="Coils"/>
    </source>
</evidence>
<feature type="coiled-coil region" evidence="1">
    <location>
        <begin position="86"/>
        <end position="113"/>
    </location>
</feature>
<feature type="compositionally biased region" description="Low complexity" evidence="2">
    <location>
        <begin position="29"/>
        <end position="39"/>
    </location>
</feature>
<reference evidence="4" key="1">
    <citation type="submission" date="2013-02" db="EMBL/GenBank/DDBJ databases">
        <authorList>
            <person name="Hughes D."/>
        </authorList>
    </citation>
    <scope>NUCLEOTIDE SEQUENCE</scope>
    <source>
        <strain>Durham</strain>
        <strain evidence="4">NC isolate 2 -- Noor lab</strain>
    </source>
</reference>
<sequence>MRYVFQVNLTLREVEAQMQQMNTIEKDSGMSSPVGSSSSAIIRRRKHRASKSTTAWLTEAQTIHPKSHRHTIEKLMKLILEQGETIQQQLAKLRDRELQIARIEEERHKVREKELGKNYLLETYLNGLHEAEDRDVTTGT</sequence>
<dbReference type="EnsemblMetazoa" id="MESCA005758-RA">
    <property type="protein sequence ID" value="MESCA005758-PA"/>
    <property type="gene ID" value="MESCA005758"/>
</dbReference>
<keyword evidence="4" id="KW-1185">Reference proteome</keyword>
<accession>T1GQ57</accession>
<evidence type="ECO:0000256" key="2">
    <source>
        <dbReference type="SAM" id="MobiDB-lite"/>
    </source>
</evidence>
<keyword evidence="1" id="KW-0175">Coiled coil</keyword>
<evidence type="ECO:0000313" key="4">
    <source>
        <dbReference type="Proteomes" id="UP000015102"/>
    </source>
</evidence>
<evidence type="ECO:0000313" key="3">
    <source>
        <dbReference type="EnsemblMetazoa" id="MESCA005758-PA"/>
    </source>
</evidence>
<proteinExistence type="predicted"/>
<dbReference type="STRING" id="36166.T1GQ57"/>
<protein>
    <submittedName>
        <fullName evidence="3">Uncharacterized protein</fullName>
    </submittedName>
</protein>
<dbReference type="EMBL" id="CAQQ02052100">
    <property type="status" value="NOT_ANNOTATED_CDS"/>
    <property type="molecule type" value="Genomic_DNA"/>
</dbReference>
<feature type="region of interest" description="Disordered" evidence="2">
    <location>
        <begin position="26"/>
        <end position="45"/>
    </location>
</feature>